<sequence>MEGEEILVKYYRKHPEKKKEKKRNMSANLRVTILSACVLKAKTLRPEQETMFANLTIHTETEASRSGKTKCTWTGNNLQPQPEANYSKQREKNITMEIKACLAT</sequence>
<reference evidence="2 3" key="1">
    <citation type="submission" date="2020-09" db="EMBL/GenBank/DDBJ databases">
        <title>De no assembly of potato wild relative species, Solanum commersonii.</title>
        <authorList>
            <person name="Cho K."/>
        </authorList>
    </citation>
    <scope>NUCLEOTIDE SEQUENCE [LARGE SCALE GENOMIC DNA]</scope>
    <source>
        <strain evidence="2">LZ3.2</strain>
        <tissue evidence="2">Leaf</tissue>
    </source>
</reference>
<evidence type="ECO:0000256" key="1">
    <source>
        <dbReference type="SAM" id="MobiDB-lite"/>
    </source>
</evidence>
<dbReference type="EMBL" id="JACXVP010000002">
    <property type="protein sequence ID" value="KAG5625450.1"/>
    <property type="molecule type" value="Genomic_DNA"/>
</dbReference>
<keyword evidence="3" id="KW-1185">Reference proteome</keyword>
<proteinExistence type="predicted"/>
<evidence type="ECO:0000313" key="2">
    <source>
        <dbReference type="EMBL" id="KAG5625450.1"/>
    </source>
</evidence>
<evidence type="ECO:0000313" key="3">
    <source>
        <dbReference type="Proteomes" id="UP000824120"/>
    </source>
</evidence>
<dbReference type="AlphaFoldDB" id="A0A9J6AMV2"/>
<name>A0A9J6AMV2_SOLCO</name>
<accession>A0A9J6AMV2</accession>
<feature type="compositionally biased region" description="Polar residues" evidence="1">
    <location>
        <begin position="66"/>
        <end position="87"/>
    </location>
</feature>
<organism evidence="2 3">
    <name type="scientific">Solanum commersonii</name>
    <name type="common">Commerson's wild potato</name>
    <name type="synonym">Commerson's nightshade</name>
    <dbReference type="NCBI Taxonomy" id="4109"/>
    <lineage>
        <taxon>Eukaryota</taxon>
        <taxon>Viridiplantae</taxon>
        <taxon>Streptophyta</taxon>
        <taxon>Embryophyta</taxon>
        <taxon>Tracheophyta</taxon>
        <taxon>Spermatophyta</taxon>
        <taxon>Magnoliopsida</taxon>
        <taxon>eudicotyledons</taxon>
        <taxon>Gunneridae</taxon>
        <taxon>Pentapetalae</taxon>
        <taxon>asterids</taxon>
        <taxon>lamiids</taxon>
        <taxon>Solanales</taxon>
        <taxon>Solanaceae</taxon>
        <taxon>Solanoideae</taxon>
        <taxon>Solaneae</taxon>
        <taxon>Solanum</taxon>
    </lineage>
</organism>
<protein>
    <submittedName>
        <fullName evidence="2">Uncharacterized protein</fullName>
    </submittedName>
</protein>
<dbReference type="Proteomes" id="UP000824120">
    <property type="component" value="Chromosome 2"/>
</dbReference>
<feature type="region of interest" description="Disordered" evidence="1">
    <location>
        <begin position="64"/>
        <end position="90"/>
    </location>
</feature>
<comment type="caution">
    <text evidence="2">The sequence shown here is derived from an EMBL/GenBank/DDBJ whole genome shotgun (WGS) entry which is preliminary data.</text>
</comment>
<gene>
    <name evidence="2" type="ORF">H5410_010668</name>
</gene>